<sequence length="1247" mass="130051">MTAAVAALVVLTAMSPAASADTAATFPSPAAAAGGPAIVRTVTLITGDKVTVTANGRAQSVTSVTDPRGRTGGAHVMTVGPDTYVYPDAALPYIASGTLDEQLFNVSGLLKDGYDDARSDRLPLIVTYTDAAARSRAAKTPDGARKTLTLSSIQGAAISADHATAAGFWSSLTGSTPAPAAGARSDAASAPSRGRLAGGIAKVWLDGKVTATLADTTAQIGAPAVWAGGDTGQGVDVAVLDTGIDAAHPDFAGRIAAAESFVPGQDVTDRHGHGTHVASTVAGTGAASGGREKGVAPGASLHIGKVLDNSGSGQDSWILAGMEWATRTQHAKVVSMSLGGGPTDGTDPLSQAVDHLSKETGALFVIAAGNSGPEAYTVSAPGAADAALTVGAVHGPGKGVDQLAEFSSRGPRVGDNAIKPDLTAPGVDVLAARSQYAPEGEGAYQTMSGTSMATPHVAGAAALLAAAHPDWTGQQLKDALVSTTSSTQRFSPFQAGSGRVDIAAAVKSTLFASGSAFAQTRYPYTPGQTVRKDVTYTNTAAAPVTLDLLLGQDQLPEGLFTLTDSRLTVPAHGTATVGVISHLDAAADNAAYSSRLTAAGSDGTVLARTSVGLNKEGQRVTLSVTAKDRRGAALPGTLVLKDVERNTLPKVYEIDASGRTDLRLPPSTYAAWMYADVPGIDGTHTLGSAVFSAPQVDLDADRTVRFDAADLRQAAAFTPQPSANQFMRVDQYRANGGLYPFMDSYMPDYWLYDSLWVTPTPKVTEGSYHFATRWRQIEPPLTFSSGSRTYEDVTIQSLSPKLPEGTGTYRAVWAADGSAADFRTVKVRGQVAVVRRSDTVSAPDQAAAAAKAGARQLLILNDGYGKLDPWAQLPDAAPLPVASLGTDDSARLLERIRKPGTATLRVVSHPYPRYLYDLVRQSEGAIARDPSYRPRSGDLARIEESFRNTEQGEAVQYRDDVSVVSGNAMLSTSTPIRAQGTLTSWVTAGAGLRWASAAAMRDLGLRGAARAYTARSTTREEWFSPVHHPRLLNDGITWQAPYRVGDIISTSVVPAWGDAGGHAGVVWADVNTSKISLYQGDQLLGEDVNEGIVTVEGLSPGPLPYRIVVEGDRNLPERPYSTRTRTEWGFTSGTADYTALTTLPLVQLDYAVPTDPSGTAHRRTGLTVTPSHLNGAAGKGAIRAVTLDVSYDDGATWHRTALRQSGGSWTAQLAAPLRARFASLRTTARDTKGNSVSQMLIRAFGLK</sequence>
<dbReference type="InterPro" id="IPR017296">
    <property type="entry name" value="Peptidase_S8A_SAM-P45"/>
</dbReference>
<dbReference type="InterPro" id="IPR046450">
    <property type="entry name" value="PA_dom_sf"/>
</dbReference>
<evidence type="ECO:0000313" key="9">
    <source>
        <dbReference type="EMBL" id="GAA3904517.1"/>
    </source>
</evidence>
<dbReference type="Proteomes" id="UP001501563">
    <property type="component" value="Unassembled WGS sequence"/>
</dbReference>
<keyword evidence="4 5" id="KW-0720">Serine protease</keyword>
<dbReference type="InterPro" id="IPR022398">
    <property type="entry name" value="Peptidase_S8_His-AS"/>
</dbReference>
<keyword evidence="7" id="KW-0732">Signal</keyword>
<dbReference type="InterPro" id="IPR051048">
    <property type="entry name" value="Peptidase_S8/S53_subtilisin"/>
</dbReference>
<name>A0ABP7LSE4_9ACTN</name>
<dbReference type="Gene3D" id="3.40.50.200">
    <property type="entry name" value="Peptidase S8/S53 domain"/>
    <property type="match status" value="1"/>
</dbReference>
<dbReference type="PIRSF" id="PIRSF037852">
    <property type="entry name" value="Subtilisin_rel_SAV5721"/>
    <property type="match status" value="1"/>
</dbReference>
<feature type="chain" id="PRO_5045786090" evidence="7">
    <location>
        <begin position="21"/>
        <end position="1247"/>
    </location>
</feature>
<dbReference type="InterPro" id="IPR023828">
    <property type="entry name" value="Peptidase_S8_Ser-AS"/>
</dbReference>
<dbReference type="PROSITE" id="PS00136">
    <property type="entry name" value="SUBTILASE_ASP"/>
    <property type="match status" value="1"/>
</dbReference>
<feature type="active site" description="Charge relay system" evidence="5">
    <location>
        <position position="451"/>
    </location>
</feature>
<gene>
    <name evidence="9" type="ORF">GCM10022207_87280</name>
</gene>
<evidence type="ECO:0000256" key="4">
    <source>
        <dbReference type="ARBA" id="ARBA00022825"/>
    </source>
</evidence>
<feature type="active site" description="Charge relay system" evidence="5">
    <location>
        <position position="241"/>
    </location>
</feature>
<dbReference type="PROSITE" id="PS00138">
    <property type="entry name" value="SUBTILASE_SER"/>
    <property type="match status" value="1"/>
</dbReference>
<evidence type="ECO:0000256" key="5">
    <source>
        <dbReference type="PROSITE-ProRule" id="PRU01240"/>
    </source>
</evidence>
<dbReference type="PANTHER" id="PTHR43399">
    <property type="entry name" value="SUBTILISIN-RELATED"/>
    <property type="match status" value="1"/>
</dbReference>
<accession>A0ABP7LSE4</accession>
<organism evidence="9 10">
    <name type="scientific">Streptomyces lannensis</name>
    <dbReference type="NCBI Taxonomy" id="766498"/>
    <lineage>
        <taxon>Bacteria</taxon>
        <taxon>Bacillati</taxon>
        <taxon>Actinomycetota</taxon>
        <taxon>Actinomycetes</taxon>
        <taxon>Kitasatosporales</taxon>
        <taxon>Streptomycetaceae</taxon>
        <taxon>Streptomyces</taxon>
    </lineage>
</organism>
<feature type="domain" description="Peptidase S8/S53" evidence="8">
    <location>
        <begin position="232"/>
        <end position="487"/>
    </location>
</feature>
<evidence type="ECO:0000256" key="3">
    <source>
        <dbReference type="ARBA" id="ARBA00022801"/>
    </source>
</evidence>
<keyword evidence="10" id="KW-1185">Reference proteome</keyword>
<dbReference type="PROSITE" id="PS51892">
    <property type="entry name" value="SUBTILASE"/>
    <property type="match status" value="1"/>
</dbReference>
<dbReference type="Gene3D" id="3.50.30.30">
    <property type="match status" value="1"/>
</dbReference>
<dbReference type="InterPro" id="IPR023827">
    <property type="entry name" value="Peptidase_S8_Asp-AS"/>
</dbReference>
<dbReference type="InterPro" id="IPR036852">
    <property type="entry name" value="Peptidase_S8/S53_dom_sf"/>
</dbReference>
<protein>
    <submittedName>
        <fullName evidence="9">S8 family serine peptidase</fullName>
    </submittedName>
</protein>
<proteinExistence type="inferred from homology"/>
<evidence type="ECO:0000259" key="8">
    <source>
        <dbReference type="Pfam" id="PF00082"/>
    </source>
</evidence>
<evidence type="ECO:0000256" key="2">
    <source>
        <dbReference type="ARBA" id="ARBA00022670"/>
    </source>
</evidence>
<comment type="similarity">
    <text evidence="1 5 6">Belongs to the peptidase S8 family.</text>
</comment>
<dbReference type="PROSITE" id="PS00137">
    <property type="entry name" value="SUBTILASE_HIS"/>
    <property type="match status" value="1"/>
</dbReference>
<feature type="active site" description="Charge relay system" evidence="5">
    <location>
        <position position="273"/>
    </location>
</feature>
<evidence type="ECO:0000256" key="7">
    <source>
        <dbReference type="SAM" id="SignalP"/>
    </source>
</evidence>
<comment type="caution">
    <text evidence="9">The sequence shown here is derived from an EMBL/GenBank/DDBJ whole genome shotgun (WGS) entry which is preliminary data.</text>
</comment>
<dbReference type="PRINTS" id="PR00723">
    <property type="entry name" value="SUBTILISIN"/>
</dbReference>
<dbReference type="InterPro" id="IPR015500">
    <property type="entry name" value="Peptidase_S8_subtilisin-rel"/>
</dbReference>
<dbReference type="InterPro" id="IPR000209">
    <property type="entry name" value="Peptidase_S8/S53_dom"/>
</dbReference>
<keyword evidence="3 5" id="KW-0378">Hydrolase</keyword>
<dbReference type="SUPFAM" id="SSF52743">
    <property type="entry name" value="Subtilisin-like"/>
    <property type="match status" value="1"/>
</dbReference>
<reference evidence="10" key="1">
    <citation type="journal article" date="2019" name="Int. J. Syst. Evol. Microbiol.">
        <title>The Global Catalogue of Microorganisms (GCM) 10K type strain sequencing project: providing services to taxonomists for standard genome sequencing and annotation.</title>
        <authorList>
            <consortium name="The Broad Institute Genomics Platform"/>
            <consortium name="The Broad Institute Genome Sequencing Center for Infectious Disease"/>
            <person name="Wu L."/>
            <person name="Ma J."/>
        </authorList>
    </citation>
    <scope>NUCLEOTIDE SEQUENCE [LARGE SCALE GENOMIC DNA]</scope>
    <source>
        <strain evidence="10">JCM 16578</strain>
    </source>
</reference>
<feature type="signal peptide" evidence="7">
    <location>
        <begin position="1"/>
        <end position="20"/>
    </location>
</feature>
<dbReference type="EMBL" id="BAAAZA010000056">
    <property type="protein sequence ID" value="GAA3904517.1"/>
    <property type="molecule type" value="Genomic_DNA"/>
</dbReference>
<evidence type="ECO:0000256" key="1">
    <source>
        <dbReference type="ARBA" id="ARBA00011073"/>
    </source>
</evidence>
<keyword evidence="2 5" id="KW-0645">Protease</keyword>
<dbReference type="Pfam" id="PF00082">
    <property type="entry name" value="Peptidase_S8"/>
    <property type="match status" value="1"/>
</dbReference>
<evidence type="ECO:0000256" key="6">
    <source>
        <dbReference type="RuleBase" id="RU003355"/>
    </source>
</evidence>
<evidence type="ECO:0000313" key="10">
    <source>
        <dbReference type="Proteomes" id="UP001501563"/>
    </source>
</evidence>
<dbReference type="PANTHER" id="PTHR43399:SF4">
    <property type="entry name" value="CELL WALL-ASSOCIATED PROTEASE"/>
    <property type="match status" value="1"/>
</dbReference>
<dbReference type="SUPFAM" id="SSF52025">
    <property type="entry name" value="PA domain"/>
    <property type="match status" value="1"/>
</dbReference>